<organism evidence="1 2">
    <name type="scientific">Apiosordaria backusii</name>
    <dbReference type="NCBI Taxonomy" id="314023"/>
    <lineage>
        <taxon>Eukaryota</taxon>
        <taxon>Fungi</taxon>
        <taxon>Dikarya</taxon>
        <taxon>Ascomycota</taxon>
        <taxon>Pezizomycotina</taxon>
        <taxon>Sordariomycetes</taxon>
        <taxon>Sordariomycetidae</taxon>
        <taxon>Sordariales</taxon>
        <taxon>Lasiosphaeriaceae</taxon>
        <taxon>Apiosordaria</taxon>
    </lineage>
</organism>
<reference evidence="1" key="1">
    <citation type="submission" date="2023-06" db="EMBL/GenBank/DDBJ databases">
        <title>Genome-scale phylogeny and comparative genomics of the fungal order Sordariales.</title>
        <authorList>
            <consortium name="Lawrence Berkeley National Laboratory"/>
            <person name="Hensen N."/>
            <person name="Bonometti L."/>
            <person name="Westerberg I."/>
            <person name="Brannstrom I.O."/>
            <person name="Guillou S."/>
            <person name="Cros-Aarteil S."/>
            <person name="Calhoun S."/>
            <person name="Haridas S."/>
            <person name="Kuo A."/>
            <person name="Mondo S."/>
            <person name="Pangilinan J."/>
            <person name="Riley R."/>
            <person name="Labutti K."/>
            <person name="Andreopoulos B."/>
            <person name="Lipzen A."/>
            <person name="Chen C."/>
            <person name="Yanf M."/>
            <person name="Daum C."/>
            <person name="Ng V."/>
            <person name="Clum A."/>
            <person name="Steindorff A."/>
            <person name="Ohm R."/>
            <person name="Martin F."/>
            <person name="Silar P."/>
            <person name="Natvig D."/>
            <person name="Lalanne C."/>
            <person name="Gautier V."/>
            <person name="Ament-Velasquez S.L."/>
            <person name="Kruys A."/>
            <person name="Hutchinson M.I."/>
            <person name="Powell A.J."/>
            <person name="Barry K."/>
            <person name="Miller A.N."/>
            <person name="Grigoriev I.V."/>
            <person name="Debuchy R."/>
            <person name="Gladieux P."/>
            <person name="Thoren M.H."/>
            <person name="Johannesson H."/>
        </authorList>
    </citation>
    <scope>NUCLEOTIDE SEQUENCE</scope>
    <source>
        <strain evidence="1">CBS 540.89</strain>
    </source>
</reference>
<dbReference type="EMBL" id="JAUKTV010000010">
    <property type="protein sequence ID" value="KAK0726566.1"/>
    <property type="molecule type" value="Genomic_DNA"/>
</dbReference>
<evidence type="ECO:0000313" key="1">
    <source>
        <dbReference type="EMBL" id="KAK0726566.1"/>
    </source>
</evidence>
<comment type="caution">
    <text evidence="1">The sequence shown here is derived from an EMBL/GenBank/DDBJ whole genome shotgun (WGS) entry which is preliminary data.</text>
</comment>
<dbReference type="Proteomes" id="UP001172159">
    <property type="component" value="Unassembled WGS sequence"/>
</dbReference>
<name>A0AA40B2Q7_9PEZI</name>
<keyword evidence="2" id="KW-1185">Reference proteome</keyword>
<dbReference type="AlphaFoldDB" id="A0AA40B2Q7"/>
<protein>
    <submittedName>
        <fullName evidence="1">Uncharacterized protein</fullName>
    </submittedName>
</protein>
<gene>
    <name evidence="1" type="ORF">B0T21DRAFT_36386</name>
</gene>
<proteinExistence type="predicted"/>
<evidence type="ECO:0000313" key="2">
    <source>
        <dbReference type="Proteomes" id="UP001172159"/>
    </source>
</evidence>
<sequence length="202" mass="22040">MKDGFTGPGELRRFKIPPIPLPKWRRGGNRCENALLKILHETETRQKNESRKTWGPQIFVFLAACPSSRANILGPSTGPDVNARLFSPLVQMHLRKSQSGSPATIHGSPLGISIRTLHSHPPSPARSIWVESGAGLLAAEKSIPRGPTCHGVDVQSPPSNPGVNMDNHGIFMGIWPKRGLRRERSLPTADVMYLVQAALAAR</sequence>
<accession>A0AA40B2Q7</accession>